<feature type="domain" description="TEL2-interacting protein 1 second TPR" evidence="4">
    <location>
        <begin position="371"/>
        <end position="619"/>
    </location>
</feature>
<dbReference type="Pfam" id="PF24181">
    <property type="entry name" value="TPR_TTI1_C"/>
    <property type="match status" value="1"/>
</dbReference>
<dbReference type="PIRSF" id="PIRSF005250">
    <property type="entry name" value="UCP005250"/>
    <property type="match status" value="1"/>
</dbReference>
<dbReference type="InterPro" id="IPR059075">
    <property type="entry name" value="TPR_TTI1_2nd_yeast"/>
</dbReference>
<protein>
    <submittedName>
        <fullName evidence="5">ZYBA0S05-05556g1_1</fullName>
    </submittedName>
</protein>
<dbReference type="PANTHER" id="PTHR18460:SF3">
    <property type="entry name" value="TELO2-INTERACTING PROTEIN 1 HOMOLOG"/>
    <property type="match status" value="1"/>
</dbReference>
<dbReference type="AlphaFoldDB" id="A0A8J2T862"/>
<keyword evidence="6" id="KW-1185">Reference proteome</keyword>
<dbReference type="InterPro" id="IPR057566">
    <property type="entry name" value="TPR_TTI1_N"/>
</dbReference>
<dbReference type="Pfam" id="PF26245">
    <property type="entry name" value="TPR_TTI1_2nd_yeast"/>
    <property type="match status" value="1"/>
</dbReference>
<dbReference type="PANTHER" id="PTHR18460">
    <property type="entry name" value="TEL2 INTERACTING PROTEIN 1 TTI1 FAMILY MEMBER"/>
    <property type="match status" value="1"/>
</dbReference>
<evidence type="ECO:0000313" key="5">
    <source>
        <dbReference type="EMBL" id="CDF89954.1"/>
    </source>
</evidence>
<dbReference type="InterPro" id="IPR057567">
    <property type="entry name" value="TPR_TTI1_C"/>
</dbReference>
<dbReference type="GO" id="GO:0005737">
    <property type="term" value="C:cytoplasm"/>
    <property type="evidence" value="ECO:0007669"/>
    <property type="project" value="TreeGrafter"/>
</dbReference>
<reference evidence="6" key="1">
    <citation type="journal article" date="2013" name="Genome Announc.">
        <title>Genome sequence of the food spoilage yeast Zygosaccharomyces bailii CLIB 213(T).</title>
        <authorList>
            <person name="Galeote V."/>
            <person name="Bigey F."/>
            <person name="Devillers H."/>
            <person name="Neuveglise C."/>
            <person name="Dequin S."/>
        </authorList>
    </citation>
    <scope>NUCLEOTIDE SEQUENCE [LARGE SCALE GENOMIC DNA]</scope>
    <source>
        <strain evidence="6">CLIB 213 / ATCC 58445 / CBS 680 / CCRC 21525 / NBRC 1098 / NCYC 1416 / NRRL Y-2227</strain>
    </source>
</reference>
<dbReference type="Proteomes" id="UP000019375">
    <property type="component" value="Unassembled WGS sequence"/>
</dbReference>
<dbReference type="EMBL" id="HG316458">
    <property type="protein sequence ID" value="CDF89954.1"/>
    <property type="molecule type" value="Genomic_DNA"/>
</dbReference>
<name>A0A8J2T862_ZYGB2</name>
<dbReference type="SUPFAM" id="SSF48371">
    <property type="entry name" value="ARM repeat"/>
    <property type="match status" value="1"/>
</dbReference>
<evidence type="ECO:0000259" key="4">
    <source>
        <dbReference type="Pfam" id="PF26245"/>
    </source>
</evidence>
<dbReference type="InterPro" id="IPR016024">
    <property type="entry name" value="ARM-type_fold"/>
</dbReference>
<evidence type="ECO:0000313" key="6">
    <source>
        <dbReference type="Proteomes" id="UP000019375"/>
    </source>
</evidence>
<sequence length="1034" mass="118009">MTSQSVAFQELRPLCVELSRLAFLPPQSFDPQSFILLSSLKRLDSKLSTFPDESFSQNLAEYVFVPITGLLKHSRLGESQTEYVLRLISQLLRLSWTQRGTFAKELAEQLLPLLTYLISQEQENSTLNENSTEFRAAGCQALFRFFISIREQCYKSEFFSSSNTKSLSSLGHCITILLDILEGIPENPKIQLRCLDTLRILYQDIVGDGEILSFVLPGTISTFVKVLVAPGLTVNYKVVIRTLKCMEIMLQIIYNDISLGTRRDPFTDLDEMLTYQQKNPKWHMNERIEIDMENALQHRNLSWLLGTSSQIKRALENFIPKLLKRQHPEINGALVSLVSVLFDNCNNSLGNCEAVFVSTLVRIRQDPKSHLGDHIRTLKDLVKQCLFKLSDIISFQNKQELLSFSYAIDVLNQYDVDKDFSFIRDIATKIIDTLESDLLQTYSKSQDKKILEQNSSVILANNFEDEIAASGNEVAILPRISKELLKTLGQLIMSTGMFMADESRLELFIESLLSEQVCATPVRKSLSLWFSTWAMRGLYGEHRAGHLTDFLNLDQDNEHSFGPCYMILEYCNSFAQEITSAYEGRSISPQEETAMSVIFFSIETVCSIMHTEFAPELIDCVYLVVENLASPSATARHFAQTCTLTISVELYHGSVREAILSNIDYLVDAISTRLNLGMTERVSTVFTVICRIAGYETIETFQDVIETIFKMIDYYHGYSELCLQFFQLFEVIVLEMKKKFMDTDRPTIALQDDHSVRSSYAPWGMMNLQQLFSVLDKPSSGEDQTEEEEPSSFQEYFDSKIQEVDSDDEENHGDEEMELQAADREEKWISPIPVSSYRILLQIFNYGDRLLTHPSKHLRVQILHVMELIIPLLSTQYDSLLPQVANVWDTVVSCTLDQDYTIVRPACRCLQMMVHHSGDFVTKRFFELWDCWCDRSLLLREVRSTGKMEDVSFQVCALRKFPPITQGALLALAELLLEGVAVTELLLADSALKDILYCCIQILPAEMVAQRSILLADVVWVLKNLELNSKVKED</sequence>
<dbReference type="OrthoDB" id="6781668at2759"/>
<evidence type="ECO:0000256" key="1">
    <source>
        <dbReference type="SAM" id="MobiDB-lite"/>
    </source>
</evidence>
<evidence type="ECO:0000259" key="2">
    <source>
        <dbReference type="Pfam" id="PF24173"/>
    </source>
</evidence>
<gene>
    <name evidence="5" type="ORF">BN860_05556g</name>
</gene>
<dbReference type="InterPro" id="IPR016441">
    <property type="entry name" value="Tti1"/>
</dbReference>
<feature type="domain" description="TTI1 N-terminal TPR" evidence="2">
    <location>
        <begin position="8"/>
        <end position="366"/>
    </location>
</feature>
<proteinExistence type="predicted"/>
<dbReference type="Pfam" id="PF21547">
    <property type="entry name" value="TTI1"/>
    <property type="match status" value="1"/>
</dbReference>
<feature type="domain" description="TTI1 C-terminal TPR" evidence="3">
    <location>
        <begin position="786"/>
        <end position="927"/>
    </location>
</feature>
<organism evidence="5 6">
    <name type="scientific">Zygosaccharomyces bailii (strain CLIB 213 / ATCC 58445 / CBS 680 / BCRC 21525 / NBRC 1098 / NCYC 1416 / NRRL Y-2227)</name>
    <dbReference type="NCBI Taxonomy" id="1333698"/>
    <lineage>
        <taxon>Eukaryota</taxon>
        <taxon>Fungi</taxon>
        <taxon>Dikarya</taxon>
        <taxon>Ascomycota</taxon>
        <taxon>Saccharomycotina</taxon>
        <taxon>Saccharomycetes</taxon>
        <taxon>Saccharomycetales</taxon>
        <taxon>Saccharomycetaceae</taxon>
        <taxon>Zygosaccharomyces</taxon>
    </lineage>
</organism>
<dbReference type="InterPro" id="IPR049362">
    <property type="entry name" value="TTI1_rpt"/>
</dbReference>
<evidence type="ECO:0000259" key="3">
    <source>
        <dbReference type="Pfam" id="PF24181"/>
    </source>
</evidence>
<dbReference type="Pfam" id="PF24173">
    <property type="entry name" value="TPR_TTI1_N"/>
    <property type="match status" value="1"/>
</dbReference>
<dbReference type="InterPro" id="IPR052587">
    <property type="entry name" value="TELO2-interacting_protein_1"/>
</dbReference>
<accession>A0A8J2T862</accession>
<feature type="region of interest" description="Disordered" evidence="1">
    <location>
        <begin position="777"/>
        <end position="797"/>
    </location>
</feature>